<accession>A0A8H6DZV0</accession>
<gene>
    <name evidence="1" type="ORF">GGP41_006932</name>
</gene>
<dbReference type="AlphaFoldDB" id="A0A8H6DZV0"/>
<evidence type="ECO:0000313" key="2">
    <source>
        <dbReference type="Proteomes" id="UP000624244"/>
    </source>
</evidence>
<name>A0A8H6DZV0_COCSA</name>
<dbReference type="EMBL" id="WNKQ01000001">
    <property type="protein sequence ID" value="KAF5854147.1"/>
    <property type="molecule type" value="Genomic_DNA"/>
</dbReference>
<evidence type="ECO:0000313" key="1">
    <source>
        <dbReference type="EMBL" id="KAF5854147.1"/>
    </source>
</evidence>
<organism evidence="1 2">
    <name type="scientific">Cochliobolus sativus</name>
    <name type="common">Common root rot and spot blotch fungus</name>
    <name type="synonym">Bipolaris sorokiniana</name>
    <dbReference type="NCBI Taxonomy" id="45130"/>
    <lineage>
        <taxon>Eukaryota</taxon>
        <taxon>Fungi</taxon>
        <taxon>Dikarya</taxon>
        <taxon>Ascomycota</taxon>
        <taxon>Pezizomycotina</taxon>
        <taxon>Dothideomycetes</taxon>
        <taxon>Pleosporomycetidae</taxon>
        <taxon>Pleosporales</taxon>
        <taxon>Pleosporineae</taxon>
        <taxon>Pleosporaceae</taxon>
        <taxon>Bipolaris</taxon>
    </lineage>
</organism>
<sequence>MDSDSESELMENPRDFAQVLQHLLMQQIQEYQETQARKPKEPSPIVEEKKSALRPLSPRECHSLCTSVHQALPREIRDMIYGYIHAHETIYVGPEYFEKTTVPCESDAKAHYWSAQYVGTEMQREMIESWYRTTLFYFYDKGNNSRVIERFLVTDRWGHDIKPQDLICRARVELSVEERLHTKYKERPCCVVKDAGGKLTSVFKLFHQLPNHVEFFMRVQTYDAPHTGCMSASELCGAIHALVEELVTLHSMGHRVVVQWPDLNNVELSWKNGAFKASEWTKQLVQAAPMKLNYKYAMPESSAGDVSQTTE</sequence>
<reference evidence="1" key="1">
    <citation type="submission" date="2019-11" db="EMBL/GenBank/DDBJ databases">
        <title>Bipolaris sorokiniana Genome sequencing.</title>
        <authorList>
            <person name="Wang H."/>
        </authorList>
    </citation>
    <scope>NUCLEOTIDE SEQUENCE</scope>
</reference>
<comment type="caution">
    <text evidence="1">The sequence shown here is derived from an EMBL/GenBank/DDBJ whole genome shotgun (WGS) entry which is preliminary data.</text>
</comment>
<dbReference type="OMA" id="ESWYRTT"/>
<proteinExistence type="predicted"/>
<protein>
    <submittedName>
        <fullName evidence="1">Uncharacterized protein</fullName>
    </submittedName>
</protein>
<dbReference type="Proteomes" id="UP000624244">
    <property type="component" value="Unassembled WGS sequence"/>
</dbReference>